<name>A0A5E7CLQ0_PSEFL</name>
<feature type="domain" description="AAA+ ATPase" evidence="1">
    <location>
        <begin position="176"/>
        <end position="517"/>
    </location>
</feature>
<dbReference type="SMART" id="SM00382">
    <property type="entry name" value="AAA"/>
    <property type="match status" value="1"/>
</dbReference>
<dbReference type="Gene3D" id="3.40.50.300">
    <property type="entry name" value="P-loop containing nucleotide triphosphate hydrolases"/>
    <property type="match status" value="2"/>
</dbReference>
<organism evidence="2 3">
    <name type="scientific">Pseudomonas fluorescens</name>
    <dbReference type="NCBI Taxonomy" id="294"/>
    <lineage>
        <taxon>Bacteria</taxon>
        <taxon>Pseudomonadati</taxon>
        <taxon>Pseudomonadota</taxon>
        <taxon>Gammaproteobacteria</taxon>
        <taxon>Pseudomonadales</taxon>
        <taxon>Pseudomonadaceae</taxon>
        <taxon>Pseudomonas</taxon>
    </lineage>
</organism>
<dbReference type="PANTHER" id="PTHR42957:SF1">
    <property type="entry name" value="HELICASE MJ1565-RELATED"/>
    <property type="match status" value="1"/>
</dbReference>
<dbReference type="InterPro" id="IPR027417">
    <property type="entry name" value="P-loop_NTPase"/>
</dbReference>
<proteinExistence type="predicted"/>
<dbReference type="PANTHER" id="PTHR42957">
    <property type="entry name" value="HELICASE MJ1565-RELATED"/>
    <property type="match status" value="1"/>
</dbReference>
<sequence>MDPSLSVDGVVRHTLKIGVISSVTAHLVKVNLAHAGDVSGHYTESNRYGRGEVGELVLIEGQQCIILGRIIEVNLPDKDRNEISQDFDGLKKVDAIGFIQMLGSINSINLKVQAGISAYPRLGDRVFSAPSELISRLPELTNEGLDSEVKNSVKLELGVTSGDTGCKISVTPEKLFGRHCAILGSTGGGKSWTTAKIIQECRRYKSKVILLDATGEYRSTTGGNVSHYHLGTPLHKADGSVEIRIPPTNFNESDFIALFEPSGKVQGPKLREAIKSLRLARLAPDFATDGVFLKIRQPKENYYAALKKDRNSTLIDDPSQPFDIRLLIKQIEQECCYPDDSKKPKHWGNESGELAYCASLLTRIMGVRFAKSLECIFTSNDMLPSLVEQMEKFVEGDKSIMRICLSSIGYEFNAREVIANAIGRILLTKARNEAFKVKPLVVILDEAHNFLGKKIGSEDISTKLDAFELIAKEGRKYGLTICLATQRPRDITEGVLSQMGTLLVHRLTNDRDREVVERACGEIDRSAAAFLPNLKQGEVALVGVDFPIPVTIQIDKPAQPPMSDGPSYQNLW</sequence>
<evidence type="ECO:0000313" key="3">
    <source>
        <dbReference type="Proteomes" id="UP000325375"/>
    </source>
</evidence>
<dbReference type="EMBL" id="CABVHX010000009">
    <property type="protein sequence ID" value="VVO00745.1"/>
    <property type="molecule type" value="Genomic_DNA"/>
</dbReference>
<accession>A0A5E7CLQ0</accession>
<reference evidence="2 3" key="1">
    <citation type="submission" date="2019-09" db="EMBL/GenBank/DDBJ databases">
        <authorList>
            <person name="Chandra G."/>
            <person name="Truman W A."/>
        </authorList>
    </citation>
    <scope>NUCLEOTIDE SEQUENCE [LARGE SCALE GENOMIC DNA]</scope>
    <source>
        <strain evidence="2">PS718</strain>
    </source>
</reference>
<dbReference type="SUPFAM" id="SSF52540">
    <property type="entry name" value="P-loop containing nucleoside triphosphate hydrolases"/>
    <property type="match status" value="1"/>
</dbReference>
<evidence type="ECO:0000259" key="1">
    <source>
        <dbReference type="SMART" id="SM00382"/>
    </source>
</evidence>
<dbReference type="InterPro" id="IPR002789">
    <property type="entry name" value="HerA_central"/>
</dbReference>
<gene>
    <name evidence="2" type="ORF">PS718_02641</name>
</gene>
<evidence type="ECO:0000313" key="2">
    <source>
        <dbReference type="EMBL" id="VVO00745.1"/>
    </source>
</evidence>
<dbReference type="Proteomes" id="UP000325375">
    <property type="component" value="Unassembled WGS sequence"/>
</dbReference>
<dbReference type="InterPro" id="IPR003593">
    <property type="entry name" value="AAA+_ATPase"/>
</dbReference>
<dbReference type="InterPro" id="IPR008571">
    <property type="entry name" value="HerA-like"/>
</dbReference>
<dbReference type="AlphaFoldDB" id="A0A5E7CLQ0"/>
<protein>
    <recommendedName>
        <fullName evidence="1">AAA+ ATPase domain-containing protein</fullName>
    </recommendedName>
</protein>
<dbReference type="RefSeq" id="WP_150603204.1">
    <property type="nucleotide sequence ID" value="NZ_CABVHX010000009.1"/>
</dbReference>
<dbReference type="Pfam" id="PF01935">
    <property type="entry name" value="DUF87"/>
    <property type="match status" value="1"/>
</dbReference>